<organism evidence="2 3">
    <name type="scientific">Ligilactobacillus saerimneri</name>
    <dbReference type="NCBI Taxonomy" id="228229"/>
    <lineage>
        <taxon>Bacteria</taxon>
        <taxon>Bacillati</taxon>
        <taxon>Bacillota</taxon>
        <taxon>Bacilli</taxon>
        <taxon>Lactobacillales</taxon>
        <taxon>Lactobacillaceae</taxon>
        <taxon>Ligilactobacillus</taxon>
    </lineage>
</organism>
<gene>
    <name evidence="2" type="ORF">GTO87_09175</name>
</gene>
<reference evidence="2 3" key="1">
    <citation type="submission" date="2020-01" db="EMBL/GenBank/DDBJ databases">
        <title>Complete and circular genome sequences of six lactobacillus isolates from horses.</title>
        <authorList>
            <person name="Hassan H.M."/>
        </authorList>
    </citation>
    <scope>NUCLEOTIDE SEQUENCE [LARGE SCALE GENOMIC DNA]</scope>
    <source>
        <strain evidence="2 3">1A</strain>
    </source>
</reference>
<dbReference type="Gene3D" id="3.40.50.1820">
    <property type="entry name" value="alpha/beta hydrolase"/>
    <property type="match status" value="1"/>
</dbReference>
<keyword evidence="2" id="KW-0378">Hydrolase</keyword>
<dbReference type="RefSeq" id="WP_180848954.1">
    <property type="nucleotide sequence ID" value="NZ_CP047418.1"/>
</dbReference>
<dbReference type="GO" id="GO:0016787">
    <property type="term" value="F:hydrolase activity"/>
    <property type="evidence" value="ECO:0007669"/>
    <property type="project" value="UniProtKB-KW"/>
</dbReference>
<dbReference type="InterPro" id="IPR022742">
    <property type="entry name" value="Hydrolase_4"/>
</dbReference>
<dbReference type="Pfam" id="PF12146">
    <property type="entry name" value="Hydrolase_4"/>
    <property type="match status" value="1"/>
</dbReference>
<evidence type="ECO:0000313" key="2">
    <source>
        <dbReference type="EMBL" id="QLL78742.1"/>
    </source>
</evidence>
<dbReference type="PANTHER" id="PTHR11614">
    <property type="entry name" value="PHOSPHOLIPASE-RELATED"/>
    <property type="match status" value="1"/>
</dbReference>
<evidence type="ECO:0000259" key="1">
    <source>
        <dbReference type="Pfam" id="PF12146"/>
    </source>
</evidence>
<feature type="domain" description="Serine aminopeptidase S33" evidence="1">
    <location>
        <begin position="29"/>
        <end position="283"/>
    </location>
</feature>
<dbReference type="AlphaFoldDB" id="A0A7H9EN57"/>
<dbReference type="InterPro" id="IPR051044">
    <property type="entry name" value="MAG_DAG_Lipase"/>
</dbReference>
<proteinExistence type="predicted"/>
<evidence type="ECO:0000313" key="3">
    <source>
        <dbReference type="Proteomes" id="UP000510886"/>
    </source>
</evidence>
<name>A0A7H9EN57_9LACO</name>
<dbReference type="Proteomes" id="UP000510886">
    <property type="component" value="Chromosome"/>
</dbReference>
<dbReference type="EMBL" id="CP047418">
    <property type="protein sequence ID" value="QLL78742.1"/>
    <property type="molecule type" value="Genomic_DNA"/>
</dbReference>
<accession>A0A7H9EN57</accession>
<sequence>MEKRIAHTLATHNATRLAVLELPPLYYTQPRAVVQIIHGAMEYKERYLPLATYLQESGYAVVLSDNRGHGHSVSADDPFGLMKSVDQLVADQVQITNWIKEHYPQSEVVIYGHSMGSLIARLYLQRHDHLLSKLIMTGTPNYNVLAPLGMRLIKLVQRVKKDDEVSNLVARVCGNQINGYSWLSYNQDNIACVRQDPMMIKRYPLGSMKTLVEADLRLKDPAQWQCQQPHLPILNLVGADDHQITGGKKGIADTVARLKQSGYHNIQTILMPHMKHEVLFEKDHRKVYQAMNKFLAE</sequence>
<dbReference type="SUPFAM" id="SSF53474">
    <property type="entry name" value="alpha/beta-Hydrolases"/>
    <property type="match status" value="1"/>
</dbReference>
<dbReference type="InterPro" id="IPR029058">
    <property type="entry name" value="AB_hydrolase_fold"/>
</dbReference>
<protein>
    <submittedName>
        <fullName evidence="2">Alpha/beta fold hydrolase</fullName>
    </submittedName>
</protein>
<dbReference type="KEGG" id="lsw:GTO87_09175"/>